<feature type="domain" description="Type VI secretion system component TssM1 N-terminal" evidence="4">
    <location>
        <begin position="183"/>
        <end position="439"/>
    </location>
</feature>
<evidence type="ECO:0000256" key="1">
    <source>
        <dbReference type="SAM" id="Phobius"/>
    </source>
</evidence>
<dbReference type="PANTHER" id="PTHR36153">
    <property type="entry name" value="INNER MEMBRANE PROTEIN-RELATED"/>
    <property type="match status" value="1"/>
</dbReference>
<dbReference type="InterPro" id="IPR017731">
    <property type="entry name" value="TssM1-like"/>
</dbReference>
<dbReference type="InterPro" id="IPR027417">
    <property type="entry name" value="P-loop_NTPase"/>
</dbReference>
<feature type="domain" description="Type VI secretion system component TssM1 helical" evidence="5">
    <location>
        <begin position="923"/>
        <end position="1023"/>
    </location>
</feature>
<dbReference type="Pfam" id="PF06744">
    <property type="entry name" value="IcmF_C"/>
    <property type="match status" value="1"/>
</dbReference>
<feature type="transmembrane region" description="Helical" evidence="1">
    <location>
        <begin position="7"/>
        <end position="26"/>
    </location>
</feature>
<feature type="domain" description="IcmF-related" evidence="3">
    <location>
        <begin position="494"/>
        <end position="801"/>
    </location>
</feature>
<dbReference type="PANTHER" id="PTHR36153:SF1">
    <property type="entry name" value="TYPE VI SECRETION SYSTEM COMPONENT TSSM1"/>
    <property type="match status" value="1"/>
</dbReference>
<keyword evidence="1" id="KW-0472">Membrane</keyword>
<dbReference type="InterPro" id="IPR025743">
    <property type="entry name" value="TssM1_N"/>
</dbReference>
<dbReference type="Proteomes" id="UP000294360">
    <property type="component" value="Chromosome"/>
</dbReference>
<feature type="transmembrane region" description="Helical" evidence="1">
    <location>
        <begin position="431"/>
        <end position="452"/>
    </location>
</feature>
<evidence type="ECO:0000259" key="5">
    <source>
        <dbReference type="Pfam" id="PF21070"/>
    </source>
</evidence>
<dbReference type="Pfam" id="PF21070">
    <property type="entry name" value="IcmF_helical"/>
    <property type="match status" value="1"/>
</dbReference>
<feature type="transmembrane region" description="Helical" evidence="1">
    <location>
        <begin position="46"/>
        <end position="64"/>
    </location>
</feature>
<proteinExistence type="predicted"/>
<dbReference type="NCBIfam" id="TIGR03348">
    <property type="entry name" value="VI_IcmF"/>
    <property type="match status" value="1"/>
</dbReference>
<dbReference type="AlphaFoldDB" id="A0A4U8Z2L1"/>
<dbReference type="RefSeq" id="WP_166795936.1">
    <property type="nucleotide sequence ID" value="NZ_CP139089.1"/>
</dbReference>
<evidence type="ECO:0000259" key="4">
    <source>
        <dbReference type="Pfam" id="PF14331"/>
    </source>
</evidence>
<name>A0A4U8Z2L1_METTU</name>
<dbReference type="CDD" id="cd00882">
    <property type="entry name" value="Ras_like_GTPase"/>
    <property type="match status" value="1"/>
</dbReference>
<gene>
    <name evidence="6" type="ORF">MTUNDRAET4_2688</name>
</gene>
<evidence type="ECO:0000313" key="7">
    <source>
        <dbReference type="Proteomes" id="UP000294360"/>
    </source>
</evidence>
<sequence>MLSKDIIRIIAYGVGLSSLAALVYMAGPFVAFGDWRPLENPIVREIVIVLLVAAAAAVAGFAFWRRKSKSAAIEKGIEETGPDSDAEVLGERMKDALATLKSAGKGKRGYLYDLPWYILIGPPGAGKTTALANSGLKFPLSRGGSPSSIAGVGGTRYCDWWFTDDAVLIDTAGRYTTQDSDAKADQKSWLSFLDLLKKNRPRQPINGVIVAIALDDIMTEPAATIAAHAAAIRARLLELHRQLKIDFPVYVLFTKADLIAGFREFFGNLNENARAQVWGATFQTGDKKRNMVGEIPAEFDALIARLNDLTTDRLQDEPVPSTRASLFGFPAQVATLKKPIHDFLNQIFEPTRYQANATLRGFYFTSGTQEGTPVDQLIGALSRSFGAREVAANAYSGRGQSYFLKNLIGKLIIGEAAWVSTDRGAVLRARLIKTVALLALAIVCAGASLAWWGSYLRNKDLIARTQAAAADYRAAAGGLATETEISDRDLAKILPLLNKLRYLPAGYETKGAQPPLAATFGLSQLDRLRSASDSAYGVALERLLRPRLIYRLEEQMEANRTDPTFLYEALKVYLMLGGLHPADKDLVLNYLRRDWADNLYPGAANADGRRLLEAHVKAMLDMPGGDILISLNGSLVSEAQGLLARLSVSQQAYELLRSQAAASEIADWNAARAGGPDSGLVFEATQGASLDSVKVPAFYTYAGFRRLFIDRLPGIADRLKGDRWALGAAGEQSAVEDQYKSLSDDLLALYSKDFIAAWQDALRRLKLRRLLADKPKYVTLAAASAPTSPIKQLIVSVRDETALTRERPGFGKKDDKDANATLFQNRAAPGADIEQAFKAYAVLVEGEPTRQPIDLIISNLADIYQSLLLMGNPAQAALATSQLQTQVAALRANANRLPPPFAGMLQTAATDVDGDLTNSFRSQLNRSLRDSVTGVCQQIVANRYPFARTDREVSLVDFGRLFGPQGIIDKFFTGQLAQYVDTSKQNWSWRQDNGVARALSSAGAALKDFQRAAQIRDTFFASGGLVPSMTLTVTPPPVPVVSPPAPAIPGVAQAATPAPAPTSPSIGIKMDLNGTPIISPVGASAPVVAQWPGANANRSAITVTSDAPGAQPSTIERTGPWSLFRLIEAGAPVVRGDKVIVSYIVGGREIQYQISAGSTQNPFTLPALREFRCPSDL</sequence>
<dbReference type="Pfam" id="PF14331">
    <property type="entry name" value="IcmF-related_N"/>
    <property type="match status" value="1"/>
</dbReference>
<protein>
    <submittedName>
        <fullName evidence="6">Type VI secretion protein IcmF</fullName>
    </submittedName>
</protein>
<reference evidence="6 7" key="1">
    <citation type="submission" date="2019-03" db="EMBL/GenBank/DDBJ databases">
        <authorList>
            <person name="Kox A.R. M."/>
        </authorList>
    </citation>
    <scope>NUCLEOTIDE SEQUENCE [LARGE SCALE GENOMIC DNA]</scope>
    <source>
        <strain evidence="6">MTUNDRAET4 annotated genome</strain>
    </source>
</reference>
<organism evidence="6 7">
    <name type="scientific">Methylocella tundrae</name>
    <dbReference type="NCBI Taxonomy" id="227605"/>
    <lineage>
        <taxon>Bacteria</taxon>
        <taxon>Pseudomonadati</taxon>
        <taxon>Pseudomonadota</taxon>
        <taxon>Alphaproteobacteria</taxon>
        <taxon>Hyphomicrobiales</taxon>
        <taxon>Beijerinckiaceae</taxon>
        <taxon>Methylocella</taxon>
    </lineage>
</organism>
<dbReference type="Pfam" id="PF06761">
    <property type="entry name" value="IcmF-related"/>
    <property type="match status" value="1"/>
</dbReference>
<dbReference type="KEGG" id="mtun:MTUNDRAET4_2688"/>
<feature type="domain" description="Type VI secretion system IcmF C-terminal" evidence="2">
    <location>
        <begin position="1068"/>
        <end position="1158"/>
    </location>
</feature>
<dbReference type="EMBL" id="LR536450">
    <property type="protein sequence ID" value="VFU09575.1"/>
    <property type="molecule type" value="Genomic_DNA"/>
</dbReference>
<evidence type="ECO:0000259" key="3">
    <source>
        <dbReference type="Pfam" id="PF06761"/>
    </source>
</evidence>
<evidence type="ECO:0000313" key="6">
    <source>
        <dbReference type="EMBL" id="VFU09575.1"/>
    </source>
</evidence>
<keyword evidence="1" id="KW-0812">Transmembrane</keyword>
<evidence type="ECO:0000259" key="2">
    <source>
        <dbReference type="Pfam" id="PF06744"/>
    </source>
</evidence>
<dbReference type="InterPro" id="IPR048677">
    <property type="entry name" value="TssM1_hel"/>
</dbReference>
<dbReference type="InterPro" id="IPR010623">
    <property type="entry name" value="IcmF_C"/>
</dbReference>
<dbReference type="InterPro" id="IPR009612">
    <property type="entry name" value="IcmF-rel"/>
</dbReference>
<dbReference type="SUPFAM" id="SSF52540">
    <property type="entry name" value="P-loop containing nucleoside triphosphate hydrolases"/>
    <property type="match status" value="1"/>
</dbReference>
<dbReference type="InterPro" id="IPR053156">
    <property type="entry name" value="T6SS_TssM-like"/>
</dbReference>
<accession>A0A4U8Z2L1</accession>
<keyword evidence="1" id="KW-1133">Transmembrane helix</keyword>